<accession>A0A151ZH76</accession>
<sequence length="589" mass="69140">MDKFIEEPDFFKSFIVYFIPTSESGGCSGEWNNCLYQAISVICKKEITKAFPKMSKLKQFLGLEKRDPVHYSRVSEIEDKIKVCISVTGDHEYISEKDYKKKIEINLQSGHYSAVIPKKDYRVKGIAYIEKKPAVYRYLDGDKIEIYDGTNYLEMEKKEFVKDRHNCKSSKYTYITINTTYFPKKEKKDKNKKKKEVVKYDTNQYHFAMEETFKSFIRIADKLKEITQGKVNMYKTGETIQKAGYKIFLDDKSVKGFKAEKLEKDEAYWIKKASTSALIYSEDGYTGPLYKYDINKMYAAIMKNQQFQVPIKRGEFIKMTQEEFDNGKFIRFGIYRAIVSGNSKAFRYNPDNFYTHYDLNLAREILKLNIELIQTEEPNALIYEGDSKVNSDKLLKDYINQIMDWINTAKDRNEDEEVITTLKYMYQRFWGYLGKKKNCKRHAKNEVKNEYTDEDGNLTIESEILYENLEVDVNPHSMKPLNDNITTTKFLYENEPYDTPFARIAPFIISRGRKITGTIIAPHLDSIKRIHTDGFYSTQQFELRKEKKSSSSLDDPMMGDEVGDIRYEGFCEFGTINKNRKIPDENFII</sequence>
<dbReference type="EMBL" id="LODT01000028">
    <property type="protein sequence ID" value="KYQ93230.1"/>
    <property type="molecule type" value="Genomic_DNA"/>
</dbReference>
<dbReference type="AlphaFoldDB" id="A0A151ZH76"/>
<keyword evidence="2" id="KW-1185">Reference proteome</keyword>
<evidence type="ECO:0000313" key="2">
    <source>
        <dbReference type="Proteomes" id="UP000076078"/>
    </source>
</evidence>
<proteinExistence type="predicted"/>
<evidence type="ECO:0008006" key="3">
    <source>
        <dbReference type="Google" id="ProtNLM"/>
    </source>
</evidence>
<dbReference type="InParanoid" id="A0A151ZH76"/>
<name>A0A151ZH76_TIELA</name>
<reference evidence="1 2" key="1">
    <citation type="submission" date="2015-12" db="EMBL/GenBank/DDBJ databases">
        <title>Dictyostelia acquired genes for synthesis and detection of signals that induce cell-type specialization by lateral gene transfer from prokaryotes.</title>
        <authorList>
            <person name="Gloeckner G."/>
            <person name="Schaap P."/>
        </authorList>
    </citation>
    <scope>NUCLEOTIDE SEQUENCE [LARGE SCALE GENOMIC DNA]</scope>
    <source>
        <strain evidence="1 2">TK</strain>
    </source>
</reference>
<comment type="caution">
    <text evidence="1">The sequence shown here is derived from an EMBL/GenBank/DDBJ whole genome shotgun (WGS) entry which is preliminary data.</text>
</comment>
<gene>
    <name evidence="1" type="ORF">DLAC_05874</name>
</gene>
<organism evidence="1 2">
    <name type="scientific">Tieghemostelium lacteum</name>
    <name type="common">Slime mold</name>
    <name type="synonym">Dictyostelium lacteum</name>
    <dbReference type="NCBI Taxonomy" id="361077"/>
    <lineage>
        <taxon>Eukaryota</taxon>
        <taxon>Amoebozoa</taxon>
        <taxon>Evosea</taxon>
        <taxon>Eumycetozoa</taxon>
        <taxon>Dictyostelia</taxon>
        <taxon>Dictyosteliales</taxon>
        <taxon>Raperosteliaceae</taxon>
        <taxon>Tieghemostelium</taxon>
    </lineage>
</organism>
<dbReference type="OMA" id="KMYAAIM"/>
<dbReference type="OrthoDB" id="20201at2759"/>
<evidence type="ECO:0000313" key="1">
    <source>
        <dbReference type="EMBL" id="KYQ93230.1"/>
    </source>
</evidence>
<protein>
    <recommendedName>
        <fullName evidence="3">DNA-directed DNA polymerase</fullName>
    </recommendedName>
</protein>
<dbReference type="Proteomes" id="UP000076078">
    <property type="component" value="Unassembled WGS sequence"/>
</dbReference>